<evidence type="ECO:0000313" key="2">
    <source>
        <dbReference type="EMBL" id="KAK7605176.1"/>
    </source>
</evidence>
<sequence length="566" mass="62524">MPDGTVVTNSKGSSISSDGVQKNFQELKQEADKYVLNTEPKIFISSRNEYTDRLPIHQVPQTQSVTVMPFMGPTSQSESRGLVQQFAEEHKQLPNANVNANPYIYQQFRPSVQDGYQNNLQHESENNRISSNMNPSTNSNQQAFLYDRTISLDGQQEYLDPIVETDNKLSSSSADGRESISDFQKKIRPYLRQLHDAYANIPVYFLSPKAGTFTANGINEASKIDEMRPFIPELIPTNSQADIEETHYTKDVSFKEQQSEQPFNPYVTPTPSKISSHVKITGDKMKKPKLEQNSQYIGAPDRSSRIAGGATGNEGRRAKVEIRAQTPPKSISTSQIFRRETHSQSIESNTQPIPVEMNSGTQVQSGSAPVTSDVPQNDAAAPEPNNYVYVPLYPTLHQKYTQGSGSSDQAMSATTNGYGLEESTIHLNFPILLRGEPQNIRSVYPMVDSKNFANNPIDELTKATNLNSDKVNDSTSNSLVGDNGNTVPQNVDKNSNPSSNLDYFLTSGNVGEQLVPNSDIYVPSDAIIQHNPVLQFSNNNANLISEKCLTCIPNTLASLDTPQKSS</sequence>
<feature type="region of interest" description="Disordered" evidence="1">
    <location>
        <begin position="294"/>
        <end position="375"/>
    </location>
</feature>
<feature type="compositionally biased region" description="Polar residues" evidence="1">
    <location>
        <begin position="343"/>
        <end position="375"/>
    </location>
</feature>
<protein>
    <submittedName>
        <fullName evidence="2">Uncharacterized protein</fullName>
    </submittedName>
</protein>
<evidence type="ECO:0000313" key="3">
    <source>
        <dbReference type="Proteomes" id="UP001367676"/>
    </source>
</evidence>
<organism evidence="2 3">
    <name type="scientific">Parthenolecanium corni</name>
    <dbReference type="NCBI Taxonomy" id="536013"/>
    <lineage>
        <taxon>Eukaryota</taxon>
        <taxon>Metazoa</taxon>
        <taxon>Ecdysozoa</taxon>
        <taxon>Arthropoda</taxon>
        <taxon>Hexapoda</taxon>
        <taxon>Insecta</taxon>
        <taxon>Pterygota</taxon>
        <taxon>Neoptera</taxon>
        <taxon>Paraneoptera</taxon>
        <taxon>Hemiptera</taxon>
        <taxon>Sternorrhyncha</taxon>
        <taxon>Coccoidea</taxon>
        <taxon>Coccidae</taxon>
        <taxon>Parthenolecanium</taxon>
    </lineage>
</organism>
<comment type="caution">
    <text evidence="2">The sequence shown here is derived from an EMBL/GenBank/DDBJ whole genome shotgun (WGS) entry which is preliminary data.</text>
</comment>
<reference evidence="2 3" key="1">
    <citation type="submission" date="2024-03" db="EMBL/GenBank/DDBJ databases">
        <title>Adaptation during the transition from Ophiocordyceps entomopathogen to insect associate is accompanied by gene loss and intensified selection.</title>
        <authorList>
            <person name="Ward C.M."/>
            <person name="Onetto C.A."/>
            <person name="Borneman A.R."/>
        </authorList>
    </citation>
    <scope>NUCLEOTIDE SEQUENCE [LARGE SCALE GENOMIC DNA]</scope>
    <source>
        <strain evidence="2">AWRI1</strain>
        <tissue evidence="2">Single Adult Female</tissue>
    </source>
</reference>
<name>A0AAN9TXT8_9HEMI</name>
<proteinExistence type="predicted"/>
<feature type="compositionally biased region" description="Polar residues" evidence="1">
    <location>
        <begin position="327"/>
        <end position="336"/>
    </location>
</feature>
<gene>
    <name evidence="2" type="ORF">V9T40_007034</name>
</gene>
<evidence type="ECO:0000256" key="1">
    <source>
        <dbReference type="SAM" id="MobiDB-lite"/>
    </source>
</evidence>
<dbReference type="EMBL" id="JBBCAQ010000002">
    <property type="protein sequence ID" value="KAK7605176.1"/>
    <property type="molecule type" value="Genomic_DNA"/>
</dbReference>
<dbReference type="AlphaFoldDB" id="A0AAN9TXT8"/>
<dbReference type="Proteomes" id="UP001367676">
    <property type="component" value="Unassembled WGS sequence"/>
</dbReference>
<accession>A0AAN9TXT8</accession>
<feature type="region of interest" description="Disordered" evidence="1">
    <location>
        <begin position="467"/>
        <end position="497"/>
    </location>
</feature>
<keyword evidence="3" id="KW-1185">Reference proteome</keyword>